<gene>
    <name evidence="2" type="ORF">EWM64_g2835</name>
</gene>
<feature type="region of interest" description="Disordered" evidence="1">
    <location>
        <begin position="265"/>
        <end position="314"/>
    </location>
</feature>
<dbReference type="STRING" id="135208.A0A4Z0A361"/>
<dbReference type="AlphaFoldDB" id="A0A4Z0A361"/>
<dbReference type="EMBL" id="SFCI01000242">
    <property type="protein sequence ID" value="TFY81175.1"/>
    <property type="molecule type" value="Genomic_DNA"/>
</dbReference>
<accession>A0A4Z0A361</accession>
<feature type="compositionally biased region" description="Low complexity" evidence="1">
    <location>
        <begin position="169"/>
        <end position="212"/>
    </location>
</feature>
<dbReference type="Proteomes" id="UP000298061">
    <property type="component" value="Unassembled WGS sequence"/>
</dbReference>
<protein>
    <submittedName>
        <fullName evidence="2">Uncharacterized protein</fullName>
    </submittedName>
</protein>
<comment type="caution">
    <text evidence="2">The sequence shown here is derived from an EMBL/GenBank/DDBJ whole genome shotgun (WGS) entry which is preliminary data.</text>
</comment>
<feature type="non-terminal residue" evidence="2">
    <location>
        <position position="1"/>
    </location>
</feature>
<sequence length="346" mass="37267">LATGAYNSRSIVITPEVQHLPDLIQFVQLISMADVLAMPDVLQDILDTIVSAHSSSATRSEALLDLEQLTARTFASSNNVEALTIFRSLQDTFECNVPSRVLSWMSNAVARLETLVNRGLSESERQTEAFTISSQLTRALSVIQAPPLSPSPFIKEMKIRDRLYGANRDASTGSDDSYSSQSSSNSFRSTSSTLTSASSVSASSSRAPSTSDPAIPKTPPQSPMQPDAQPSGRQRSLLMLRKDVDFVPVTPKKVQVARLGLGHSRLSSIDTPGRRPVNPPADRNVGEETPAPGTRDTRMPSHAMSDDPRGAGIKSTEQKKEFLGKMMGNVDTLVEGVEKAGIWGLG</sequence>
<evidence type="ECO:0000313" key="3">
    <source>
        <dbReference type="Proteomes" id="UP000298061"/>
    </source>
</evidence>
<feature type="region of interest" description="Disordered" evidence="1">
    <location>
        <begin position="167"/>
        <end position="233"/>
    </location>
</feature>
<evidence type="ECO:0000313" key="2">
    <source>
        <dbReference type="EMBL" id="TFY81175.1"/>
    </source>
</evidence>
<dbReference type="OrthoDB" id="5357220at2759"/>
<feature type="compositionally biased region" description="Basic and acidic residues" evidence="1">
    <location>
        <begin position="295"/>
        <end position="309"/>
    </location>
</feature>
<evidence type="ECO:0000256" key="1">
    <source>
        <dbReference type="SAM" id="MobiDB-lite"/>
    </source>
</evidence>
<organism evidence="2 3">
    <name type="scientific">Hericium alpestre</name>
    <dbReference type="NCBI Taxonomy" id="135208"/>
    <lineage>
        <taxon>Eukaryota</taxon>
        <taxon>Fungi</taxon>
        <taxon>Dikarya</taxon>
        <taxon>Basidiomycota</taxon>
        <taxon>Agaricomycotina</taxon>
        <taxon>Agaricomycetes</taxon>
        <taxon>Russulales</taxon>
        <taxon>Hericiaceae</taxon>
        <taxon>Hericium</taxon>
    </lineage>
</organism>
<proteinExistence type="predicted"/>
<reference evidence="2 3" key="1">
    <citation type="submission" date="2019-02" db="EMBL/GenBank/DDBJ databases">
        <title>Genome sequencing of the rare red list fungi Hericium alpestre (H. flagellum).</title>
        <authorList>
            <person name="Buettner E."/>
            <person name="Kellner H."/>
        </authorList>
    </citation>
    <scope>NUCLEOTIDE SEQUENCE [LARGE SCALE GENOMIC DNA]</scope>
    <source>
        <strain evidence="2 3">DSM 108284</strain>
    </source>
</reference>
<keyword evidence="3" id="KW-1185">Reference proteome</keyword>
<name>A0A4Z0A361_9AGAM</name>